<dbReference type="Gene3D" id="1.10.245.10">
    <property type="entry name" value="SWIB/MDM2 domain"/>
    <property type="match status" value="1"/>
</dbReference>
<dbReference type="InterPro" id="IPR003121">
    <property type="entry name" value="SWIB_MDM2_domain"/>
</dbReference>
<proteinExistence type="predicted"/>
<feature type="domain" description="DM2" evidence="2">
    <location>
        <begin position="205"/>
        <end position="282"/>
    </location>
</feature>
<feature type="region of interest" description="Disordered" evidence="1">
    <location>
        <begin position="374"/>
        <end position="400"/>
    </location>
</feature>
<feature type="region of interest" description="Disordered" evidence="1">
    <location>
        <begin position="1"/>
        <end position="49"/>
    </location>
</feature>
<accession>A0A6G1SLM4</accession>
<evidence type="ECO:0000259" key="2">
    <source>
        <dbReference type="PROSITE" id="PS51925"/>
    </source>
</evidence>
<dbReference type="PANTHER" id="PTHR13844">
    <property type="entry name" value="SWI/SNF-RELATED MATRIX-ASSOCIATED ACTIN-DEPENDENT REGULATOR OF CHROMATIN SUBFAMILY D"/>
    <property type="match status" value="1"/>
</dbReference>
<dbReference type="Pfam" id="PF02201">
    <property type="entry name" value="SWIB"/>
    <property type="match status" value="1"/>
</dbReference>
<dbReference type="SMART" id="SM00151">
    <property type="entry name" value="SWIB"/>
    <property type="match status" value="1"/>
</dbReference>
<dbReference type="AlphaFoldDB" id="A0A6G1SLM4"/>
<evidence type="ECO:0000256" key="1">
    <source>
        <dbReference type="SAM" id="MobiDB-lite"/>
    </source>
</evidence>
<sequence length="441" mass="51258">MSNQHHQDQHQIVGTNSTTTSATTLNSSTSSGTSSANTGNTASSTTATQQAKKKRLIDKVCSSKILEIIPECHTYYEMFLFERKLDLNISKKTLDIQEALKRPVRVKKTLRIFISNLFYTHQDTGAPSWELRIEGRLTEDSRNQKRKFSSFFKHLVIELDSALYGPNDHLIEWNRTPATTETDGFQIRRNGDSLVRCTILFQLEHQPKHYKIDKRLAKLIGKRTDTRPAILYAVWQYIKNKSLQDQNDREYISNDKYLKQIFECKKMKYSEIPEKLNCLLSPPDPIVINHSIVRGIGETQRSIYEIDVEVEENAKDHPMGALMMSNTNIQELQQLDEKICDTLEAIKLTRTNYDLFNSFAKDPHQFTNRWMASHSSDLNKSASNEQQQSQQQQLSTTGDNEEERLADYYYQPWLQEAVCRYFYRKIQEKRGDLLFLSIMDQ</sequence>
<reference evidence="3" key="1">
    <citation type="submission" date="2018-10" db="EMBL/GenBank/DDBJ databases">
        <title>Transcriptome assembly of Aceria tosichella (Wheat curl mite) Type 2.</title>
        <authorList>
            <person name="Scully E.D."/>
            <person name="Geib S.M."/>
            <person name="Palmer N.A."/>
            <person name="Gupta A.K."/>
            <person name="Sarath G."/>
            <person name="Tatineni S."/>
        </authorList>
    </citation>
    <scope>NUCLEOTIDE SEQUENCE</scope>
    <source>
        <strain evidence="3">LincolnNE</strain>
    </source>
</reference>
<feature type="compositionally biased region" description="Polar residues" evidence="1">
    <location>
        <begin position="374"/>
        <end position="385"/>
    </location>
</feature>
<dbReference type="InterPro" id="IPR036885">
    <property type="entry name" value="SWIB_MDM2_dom_sf"/>
</dbReference>
<gene>
    <name evidence="3" type="primary">SMARCD1</name>
    <name evidence="3" type="ORF">g.18219</name>
</gene>
<dbReference type="InterPro" id="IPR019835">
    <property type="entry name" value="SWIB_domain"/>
</dbReference>
<dbReference type="SUPFAM" id="SSF47592">
    <property type="entry name" value="SWIB/MDM2 domain"/>
    <property type="match status" value="1"/>
</dbReference>
<evidence type="ECO:0000313" key="3">
    <source>
        <dbReference type="EMBL" id="MDE51077.1"/>
    </source>
</evidence>
<organism evidence="3">
    <name type="scientific">Aceria tosichella</name>
    <name type="common">wheat curl mite</name>
    <dbReference type="NCBI Taxonomy" id="561515"/>
    <lineage>
        <taxon>Eukaryota</taxon>
        <taxon>Metazoa</taxon>
        <taxon>Ecdysozoa</taxon>
        <taxon>Arthropoda</taxon>
        <taxon>Chelicerata</taxon>
        <taxon>Arachnida</taxon>
        <taxon>Acari</taxon>
        <taxon>Acariformes</taxon>
        <taxon>Trombidiformes</taxon>
        <taxon>Prostigmata</taxon>
        <taxon>Eupodina</taxon>
        <taxon>Eriophyoidea</taxon>
        <taxon>Eriophyidae</taxon>
        <taxon>Eriophyinae</taxon>
        <taxon>Aceriini</taxon>
        <taxon>Aceria</taxon>
    </lineage>
</organism>
<dbReference type="PROSITE" id="PS51925">
    <property type="entry name" value="SWIB_MDM2"/>
    <property type="match status" value="1"/>
</dbReference>
<protein>
    <submittedName>
        <fullName evidence="3">SWI/SNF-related matrix-associated actin-dependent regulator of chromatin subfamily D member 1</fullName>
    </submittedName>
</protein>
<name>A0A6G1SLM4_9ACAR</name>
<dbReference type="EMBL" id="GGYP01006306">
    <property type="protein sequence ID" value="MDE51077.1"/>
    <property type="molecule type" value="Transcribed_RNA"/>
</dbReference>
<feature type="compositionally biased region" description="Low complexity" evidence="1">
    <location>
        <begin position="14"/>
        <end position="48"/>
    </location>
</feature>